<dbReference type="KEGG" id="iag:Igag_1848"/>
<dbReference type="InterPro" id="IPR003750">
    <property type="entry name" value="Put_MeTrfase-C9orf114-like"/>
</dbReference>
<dbReference type="Pfam" id="PF02598">
    <property type="entry name" value="Methyltrn_RNA_3"/>
    <property type="match status" value="1"/>
</dbReference>
<evidence type="ECO:0008006" key="3">
    <source>
        <dbReference type="Google" id="ProtNLM"/>
    </source>
</evidence>
<dbReference type="Gene3D" id="3.40.1280.10">
    <property type="match status" value="1"/>
</dbReference>
<dbReference type="EMBL" id="CP002098">
    <property type="protein sequence ID" value="ADM28645.1"/>
    <property type="molecule type" value="Genomic_DNA"/>
</dbReference>
<sequence length="297" mass="34794">MLMLEEYVYPYRTKPYISIAIPSSIVSESPDPREKVRKIGYIGRASAIFRVEEIFIYMDDSEENLNYIYELLSYLEIPPYLRRKLVPYKPSLRYVGLLPPLKTPHHVRREIFNTNLREGVVIDSNDIRSIIDIGLDKKGVAYGRYIPRGSRVTVKIVREQRDVYIVDIVDEKEIDIYWGYKVYRFKSMKEMLEYSIKNSYIVIGASKKGQPLYCLESEIKDILSGDKRIVIVFGGPRLDIDEIAVNEGIDIYRYSRYIINFIPRQGVESVRTEEAIFAVLSLINYLREQNIMCEKQK</sequence>
<dbReference type="Gene3D" id="2.40.50.140">
    <property type="entry name" value="Nucleic acid-binding proteins"/>
    <property type="match status" value="1"/>
</dbReference>
<evidence type="ECO:0000313" key="2">
    <source>
        <dbReference type="Proteomes" id="UP000001304"/>
    </source>
</evidence>
<keyword evidence="2" id="KW-1185">Reference proteome</keyword>
<dbReference type="CDD" id="cd18086">
    <property type="entry name" value="HsC9orf114-like"/>
    <property type="match status" value="1"/>
</dbReference>
<gene>
    <name evidence="1" type="ordered locus">Igag_1848</name>
</gene>
<reference evidence="1 2" key="1">
    <citation type="journal article" date="2010" name="Stand. Genomic Sci.">
        <title>Complete genome sequence of Ignisphaera aggregans type strain (AQ1.S1).</title>
        <authorList>
            <person name="Goker M."/>
            <person name="Held B."/>
            <person name="Lapidus A."/>
            <person name="Nolan M."/>
            <person name="Spring S."/>
            <person name="Yasawong M."/>
            <person name="Lucas S."/>
            <person name="Glavina Del Rio T."/>
            <person name="Tice H."/>
            <person name="Cheng J.F."/>
            <person name="Goodwin L."/>
            <person name="Tapia R."/>
            <person name="Pitluck S."/>
            <person name="Liolios K."/>
            <person name="Ivanova N."/>
            <person name="Mavromatis K."/>
            <person name="Mikhailova N."/>
            <person name="Pati A."/>
            <person name="Chen A."/>
            <person name="Palaniappan K."/>
            <person name="Brambilla E."/>
            <person name="Land M."/>
            <person name="Hauser L."/>
            <person name="Chang Y.J."/>
            <person name="Jeffries C.D."/>
            <person name="Brettin T."/>
            <person name="Detter J.C."/>
            <person name="Han C."/>
            <person name="Rohde M."/>
            <person name="Sikorski J."/>
            <person name="Woyke T."/>
            <person name="Bristow J."/>
            <person name="Eisen J.A."/>
            <person name="Markowitz V."/>
            <person name="Hugenholtz P."/>
            <person name="Kyrpides N.C."/>
            <person name="Klenk H.P."/>
        </authorList>
    </citation>
    <scope>NUCLEOTIDE SEQUENCE [LARGE SCALE GENOMIC DNA]</scope>
    <source>
        <strain evidence="2">DSM 17230 / JCM 13409 / AQ1.S1</strain>
    </source>
</reference>
<accession>E0SSR0</accession>
<dbReference type="BioCyc" id="IAGG583356:GHAH-1836-MONOMER"/>
<dbReference type="SUPFAM" id="SSF50249">
    <property type="entry name" value="Nucleic acid-binding proteins"/>
    <property type="match status" value="1"/>
</dbReference>
<dbReference type="HOGENOM" id="CLU_017233_1_0_2"/>
<dbReference type="InterPro" id="IPR029026">
    <property type="entry name" value="tRNA_m1G_MTases_N"/>
</dbReference>
<dbReference type="PANTHER" id="PTHR12150:SF13">
    <property type="entry name" value="METHYLTRANSFERASE C9ORF114-RELATED"/>
    <property type="match status" value="1"/>
</dbReference>
<dbReference type="PANTHER" id="PTHR12150">
    <property type="entry name" value="CLASS IV SAM-BINDING METHYLTRANSFERASE-RELATED"/>
    <property type="match status" value="1"/>
</dbReference>
<organism evidence="1 2">
    <name type="scientific">Ignisphaera aggregans (strain DSM 17230 / JCM 13409 / AQ1.S1)</name>
    <dbReference type="NCBI Taxonomy" id="583356"/>
    <lineage>
        <taxon>Archaea</taxon>
        <taxon>Thermoproteota</taxon>
        <taxon>Thermoprotei</taxon>
        <taxon>Desulfurococcales</taxon>
        <taxon>Desulfurococcaceae</taxon>
        <taxon>Ignisphaera</taxon>
    </lineage>
</organism>
<name>E0SSR0_IGNAA</name>
<dbReference type="SUPFAM" id="SSF75217">
    <property type="entry name" value="alpha/beta knot"/>
    <property type="match status" value="1"/>
</dbReference>
<evidence type="ECO:0000313" key="1">
    <source>
        <dbReference type="EMBL" id="ADM28645.1"/>
    </source>
</evidence>
<dbReference type="InterPro" id="IPR012340">
    <property type="entry name" value="NA-bd_OB-fold"/>
</dbReference>
<dbReference type="AlphaFoldDB" id="E0SSR0"/>
<dbReference type="STRING" id="583356.Igag_1848"/>
<protein>
    <recommendedName>
        <fullName evidence="3">RNA-binding protein</fullName>
    </recommendedName>
</protein>
<dbReference type="Proteomes" id="UP000001304">
    <property type="component" value="Chromosome"/>
</dbReference>
<dbReference type="InterPro" id="IPR029028">
    <property type="entry name" value="Alpha/beta_knot_MTases"/>
</dbReference>
<proteinExistence type="predicted"/>